<evidence type="ECO:0000256" key="1">
    <source>
        <dbReference type="ARBA" id="ARBA00022884"/>
    </source>
</evidence>
<keyword evidence="6" id="KW-1185">Reference proteome</keyword>
<feature type="domain" description="RRM" evidence="4">
    <location>
        <begin position="103"/>
        <end position="207"/>
    </location>
</feature>
<evidence type="ECO:0000313" key="6">
    <source>
        <dbReference type="Proteomes" id="UP001151287"/>
    </source>
</evidence>
<dbReference type="Gene3D" id="3.30.70.330">
    <property type="match status" value="2"/>
</dbReference>
<dbReference type="OrthoDB" id="1875751at2759"/>
<accession>A0A9Q0CMH6</accession>
<dbReference type="EMBL" id="JAMQYH010000002">
    <property type="protein sequence ID" value="KAJ1696728.1"/>
    <property type="molecule type" value="Genomic_DNA"/>
</dbReference>
<protein>
    <recommendedName>
        <fullName evidence="4">RRM domain-containing protein</fullName>
    </recommendedName>
</protein>
<dbReference type="PANTHER" id="PTHR48024:SF9">
    <property type="entry name" value="UBP1-ASSOCIATED PROTEINS 1A-RELATED"/>
    <property type="match status" value="1"/>
</dbReference>
<evidence type="ECO:0000259" key="4">
    <source>
        <dbReference type="PROSITE" id="PS50102"/>
    </source>
</evidence>
<dbReference type="PANTHER" id="PTHR48024">
    <property type="entry name" value="GEO13361P1-RELATED"/>
    <property type="match status" value="1"/>
</dbReference>
<dbReference type="GO" id="GO:0005634">
    <property type="term" value="C:nucleus"/>
    <property type="evidence" value="ECO:0007669"/>
    <property type="project" value="TreeGrafter"/>
</dbReference>
<feature type="region of interest" description="Disordered" evidence="3">
    <location>
        <begin position="1"/>
        <end position="57"/>
    </location>
</feature>
<dbReference type="AlphaFoldDB" id="A0A9Q0CMH6"/>
<sequence length="419" mass="44299">MAKSKRSNSSSKDRSSSRSKHKSRKHKSTHKKKSTNSNPKRDIYAASGSSAASSPPPSANQILTLLEPYQKDQLVSFLVDAIVSDPSLLPQVYEAADSDVQHRKLFVHGFGWEATREDMLTAFSIYGEVEDCNMVCDRSTGRSKGYGFITFRTRKAASLALKEPHKRIGNRMTTCQLAAVGPVPSGSSASNNPDTLARKIYVSNVHADTQPDKLRALFEIFGEIELGPIGFDLQTGKSRGFALFVYKTVEGAKKALEEPYKMFGGRLLHCELATSSNNKKKSQPVSSVAPPPVAAPTMAPGMAASQIAAMAAAQNMALYSQNPYAAFLGQNPLLAAATFNPLAAAAAFNPAFAAAAFNPAAATGLAAAAAAAHNPVLAKKESSDGQSLLQSYQSAGLGLPQQGHGSTGGLSGRGFPGFM</sequence>
<evidence type="ECO:0000256" key="3">
    <source>
        <dbReference type="SAM" id="MobiDB-lite"/>
    </source>
</evidence>
<dbReference type="InterPro" id="IPR012677">
    <property type="entry name" value="Nucleotide-bd_a/b_plait_sf"/>
</dbReference>
<dbReference type="PROSITE" id="PS50102">
    <property type="entry name" value="RRM"/>
    <property type="match status" value="2"/>
</dbReference>
<gene>
    <name evidence="5" type="ORF">LUZ63_005240</name>
</gene>
<dbReference type="SUPFAM" id="SSF54928">
    <property type="entry name" value="RNA-binding domain, RBD"/>
    <property type="match status" value="2"/>
</dbReference>
<reference evidence="5" key="1">
    <citation type="journal article" date="2022" name="Cell">
        <title>Repeat-based holocentromeres influence genome architecture and karyotype evolution.</title>
        <authorList>
            <person name="Hofstatter P.G."/>
            <person name="Thangavel G."/>
            <person name="Lux T."/>
            <person name="Neumann P."/>
            <person name="Vondrak T."/>
            <person name="Novak P."/>
            <person name="Zhang M."/>
            <person name="Costa L."/>
            <person name="Castellani M."/>
            <person name="Scott A."/>
            <person name="Toegelov H."/>
            <person name="Fuchs J."/>
            <person name="Mata-Sucre Y."/>
            <person name="Dias Y."/>
            <person name="Vanzela A.L.L."/>
            <person name="Huettel B."/>
            <person name="Almeida C.C.S."/>
            <person name="Simkova H."/>
            <person name="Souza G."/>
            <person name="Pedrosa-Harand A."/>
            <person name="Macas J."/>
            <person name="Mayer K.F.X."/>
            <person name="Houben A."/>
            <person name="Marques A."/>
        </authorList>
    </citation>
    <scope>NUCLEOTIDE SEQUENCE</scope>
    <source>
        <strain evidence="5">RhyBre1mFocal</strain>
    </source>
</reference>
<organism evidence="5 6">
    <name type="scientific">Rhynchospora breviuscula</name>
    <dbReference type="NCBI Taxonomy" id="2022672"/>
    <lineage>
        <taxon>Eukaryota</taxon>
        <taxon>Viridiplantae</taxon>
        <taxon>Streptophyta</taxon>
        <taxon>Embryophyta</taxon>
        <taxon>Tracheophyta</taxon>
        <taxon>Spermatophyta</taxon>
        <taxon>Magnoliopsida</taxon>
        <taxon>Liliopsida</taxon>
        <taxon>Poales</taxon>
        <taxon>Cyperaceae</taxon>
        <taxon>Cyperoideae</taxon>
        <taxon>Rhynchosporeae</taxon>
        <taxon>Rhynchospora</taxon>
    </lineage>
</organism>
<dbReference type="SMART" id="SM00360">
    <property type="entry name" value="RRM"/>
    <property type="match status" value="2"/>
</dbReference>
<feature type="compositionally biased region" description="Basic residues" evidence="3">
    <location>
        <begin position="17"/>
        <end position="34"/>
    </location>
</feature>
<evidence type="ECO:0000256" key="2">
    <source>
        <dbReference type="PROSITE-ProRule" id="PRU00176"/>
    </source>
</evidence>
<comment type="caution">
    <text evidence="5">The sequence shown here is derived from an EMBL/GenBank/DDBJ whole genome shotgun (WGS) entry which is preliminary data.</text>
</comment>
<keyword evidence="1 2" id="KW-0694">RNA-binding</keyword>
<evidence type="ECO:0000313" key="5">
    <source>
        <dbReference type="EMBL" id="KAJ1696728.1"/>
    </source>
</evidence>
<name>A0A9Q0CMH6_9POAL</name>
<dbReference type="GO" id="GO:0003723">
    <property type="term" value="F:RNA binding"/>
    <property type="evidence" value="ECO:0007669"/>
    <property type="project" value="UniProtKB-UniRule"/>
</dbReference>
<dbReference type="InterPro" id="IPR035979">
    <property type="entry name" value="RBD_domain_sf"/>
</dbReference>
<proteinExistence type="predicted"/>
<dbReference type="Proteomes" id="UP001151287">
    <property type="component" value="Unassembled WGS sequence"/>
</dbReference>
<feature type="region of interest" description="Disordered" evidence="3">
    <location>
        <begin position="397"/>
        <end position="419"/>
    </location>
</feature>
<dbReference type="InterPro" id="IPR000504">
    <property type="entry name" value="RRM_dom"/>
</dbReference>
<feature type="compositionally biased region" description="Gly residues" evidence="3">
    <location>
        <begin position="405"/>
        <end position="419"/>
    </location>
</feature>
<dbReference type="Pfam" id="PF00076">
    <property type="entry name" value="RRM_1"/>
    <property type="match status" value="2"/>
</dbReference>
<dbReference type="InterPro" id="IPR050886">
    <property type="entry name" value="RNA-binding_reg"/>
</dbReference>
<feature type="domain" description="RRM" evidence="4">
    <location>
        <begin position="198"/>
        <end position="275"/>
    </location>
</feature>